<keyword evidence="7" id="KW-1133">Transmembrane helix</keyword>
<organism evidence="8 9">
    <name type="scientific">Reinekea marinisedimentorum</name>
    <dbReference type="NCBI Taxonomy" id="230495"/>
    <lineage>
        <taxon>Bacteria</taxon>
        <taxon>Pseudomonadati</taxon>
        <taxon>Pseudomonadota</taxon>
        <taxon>Gammaproteobacteria</taxon>
        <taxon>Oceanospirillales</taxon>
        <taxon>Saccharospirillaceae</taxon>
        <taxon>Reinekea</taxon>
    </lineage>
</organism>
<keyword evidence="6" id="KW-0482">Metalloprotease</keyword>
<evidence type="ECO:0000313" key="9">
    <source>
        <dbReference type="Proteomes" id="UP000295793"/>
    </source>
</evidence>
<evidence type="ECO:0000256" key="7">
    <source>
        <dbReference type="SAM" id="Phobius"/>
    </source>
</evidence>
<sequence length="901" mass="102538">MTVLIILLTLATVFIGLNIFKILSIRLLDSPITEISPTDVPEPQVEKIIQAEKQLHKLGFKRLKNVTRQKTVQDQEWGLYGVIYYNSSTKTYAFAFIEPFGHPALDHQLYLINYFGSKKYITLSGSITFNKEPNPELIIHDSMTVTFEEQWNSHKKLISEVNEKTGNELQMTDLLILLEKIFFSGMKDSGALKKQGDYYKFTLKSAFTIVKYSNTKNQKLIKLKKKRQSQEIGNKNSSLSAIDLYEEYKAHHKLKETQKASQSLKAILLVASTILFAASFKFGFGLSIQSLIILVVVIFVHEAGHLIGMMLFRYRDLNMLFVPFLGALASGKKEKISSWQEAIILVLGPLPGYILGLYLLLQYSGPTPQWVFEYALISVILNGINLLPFMPLDGGKILNLALFNKLPKLQLSFYILSLISFTIIGWWGETVAYILAAILFISLPFFVKETQLMSYLLSQKAHLNYASPLSIIEAISTRPAWIGTTGAARWQILDSLNHRIQHAQSNPVTMLAILCLWGASIAAPVYLTTDTNQRLLATQFLSIFMGSSYEMVAIEDLEKRYIEATTDLQKIEALAELLTRLHYENIEKGNYYWGRYKELVQSNSLDVGTKISHINNMSSLCELYNETKNCSIAYKREILNLNASPQDFPQEFIDIYHFLAEYDDLQKGEALTMLNRAGALIDNLPEPYLIPIFHSEQLYIYNKLNEFDLAFQAGNQAIVQSSLLSPEMTATYVIELANSLVYWGKKGQAESLVANWQGKVETDSNTEQPLEGNLFYIHAWLLSDHDPEASIDLLNTIKTEGIANQLKLETTKYFLYGKEDQESAEYINSLARSIDSNEAYLINSFTYIIQNATSHPTDLYDQHGISFTFNTWYAKLRKTINQREFKDLKEALYAQSYLDEL</sequence>
<dbReference type="AlphaFoldDB" id="A0A4R3I1Z0"/>
<gene>
    <name evidence="8" type="ORF">BCF53_11271</name>
</gene>
<accession>A0A4R3I1Z0</accession>
<protein>
    <submittedName>
        <fullName evidence="8">Zn-dependent protease</fullName>
    </submittedName>
</protein>
<proteinExistence type="inferred from homology"/>
<keyword evidence="7" id="KW-0472">Membrane</keyword>
<feature type="transmembrane region" description="Helical" evidence="7">
    <location>
        <begin position="434"/>
        <end position="457"/>
    </location>
</feature>
<dbReference type="EMBL" id="SLZR01000012">
    <property type="protein sequence ID" value="TCS39786.1"/>
    <property type="molecule type" value="Genomic_DNA"/>
</dbReference>
<dbReference type="PANTHER" id="PTHR39188">
    <property type="entry name" value="MEMBRANE-ASSOCIATED ZINC METALLOPROTEASE M50B"/>
    <property type="match status" value="1"/>
</dbReference>
<dbReference type="GO" id="GO:0006508">
    <property type="term" value="P:proteolysis"/>
    <property type="evidence" value="ECO:0007669"/>
    <property type="project" value="UniProtKB-KW"/>
</dbReference>
<keyword evidence="4" id="KW-0378">Hydrolase</keyword>
<dbReference type="GO" id="GO:0008237">
    <property type="term" value="F:metallopeptidase activity"/>
    <property type="evidence" value="ECO:0007669"/>
    <property type="project" value="UniProtKB-KW"/>
</dbReference>
<feature type="transmembrane region" description="Helical" evidence="7">
    <location>
        <begin position="6"/>
        <end position="23"/>
    </location>
</feature>
<dbReference type="PANTHER" id="PTHR39188:SF3">
    <property type="entry name" value="STAGE IV SPORULATION PROTEIN FB"/>
    <property type="match status" value="1"/>
</dbReference>
<dbReference type="OrthoDB" id="8772544at2"/>
<feature type="transmembrane region" description="Helical" evidence="7">
    <location>
        <begin position="508"/>
        <end position="527"/>
    </location>
</feature>
<keyword evidence="7" id="KW-0812">Transmembrane</keyword>
<keyword evidence="3 8" id="KW-0645">Protease</keyword>
<evidence type="ECO:0000256" key="2">
    <source>
        <dbReference type="ARBA" id="ARBA00007931"/>
    </source>
</evidence>
<comment type="cofactor">
    <cofactor evidence="1">
        <name>Zn(2+)</name>
        <dbReference type="ChEBI" id="CHEBI:29105"/>
    </cofactor>
</comment>
<evidence type="ECO:0000256" key="4">
    <source>
        <dbReference type="ARBA" id="ARBA00022801"/>
    </source>
</evidence>
<feature type="transmembrane region" description="Helical" evidence="7">
    <location>
        <begin position="263"/>
        <end position="284"/>
    </location>
</feature>
<evidence type="ECO:0000313" key="8">
    <source>
        <dbReference type="EMBL" id="TCS39786.1"/>
    </source>
</evidence>
<dbReference type="RefSeq" id="WP_132702315.1">
    <property type="nucleotide sequence ID" value="NZ_SLZR01000012.1"/>
</dbReference>
<evidence type="ECO:0000256" key="3">
    <source>
        <dbReference type="ARBA" id="ARBA00022670"/>
    </source>
</evidence>
<evidence type="ECO:0000256" key="5">
    <source>
        <dbReference type="ARBA" id="ARBA00022833"/>
    </source>
</evidence>
<keyword evidence="9" id="KW-1185">Reference proteome</keyword>
<feature type="transmembrane region" description="Helical" evidence="7">
    <location>
        <begin position="342"/>
        <end position="364"/>
    </location>
</feature>
<comment type="similarity">
    <text evidence="2">Belongs to the peptidase M50B family.</text>
</comment>
<feature type="transmembrane region" description="Helical" evidence="7">
    <location>
        <begin position="370"/>
        <end position="390"/>
    </location>
</feature>
<reference evidence="8 9" key="1">
    <citation type="submission" date="2019-03" db="EMBL/GenBank/DDBJ databases">
        <title>Genomic Encyclopedia of Archaeal and Bacterial Type Strains, Phase II (KMG-II): from individual species to whole genera.</title>
        <authorList>
            <person name="Goeker M."/>
        </authorList>
    </citation>
    <scope>NUCLEOTIDE SEQUENCE [LARGE SCALE GENOMIC DNA]</scope>
    <source>
        <strain evidence="8 9">DSM 15388</strain>
    </source>
</reference>
<name>A0A4R3I1Z0_9GAMM</name>
<dbReference type="Proteomes" id="UP000295793">
    <property type="component" value="Unassembled WGS sequence"/>
</dbReference>
<evidence type="ECO:0000256" key="1">
    <source>
        <dbReference type="ARBA" id="ARBA00001947"/>
    </source>
</evidence>
<feature type="transmembrane region" description="Helical" evidence="7">
    <location>
        <begin position="290"/>
        <end position="312"/>
    </location>
</feature>
<comment type="caution">
    <text evidence="8">The sequence shown here is derived from an EMBL/GenBank/DDBJ whole genome shotgun (WGS) entry which is preliminary data.</text>
</comment>
<evidence type="ECO:0000256" key="6">
    <source>
        <dbReference type="ARBA" id="ARBA00023049"/>
    </source>
</evidence>
<keyword evidence="5" id="KW-0862">Zinc</keyword>